<proteinExistence type="predicted"/>
<evidence type="ECO:0000256" key="1">
    <source>
        <dbReference type="SAM" id="MobiDB-lite"/>
    </source>
</evidence>
<protein>
    <submittedName>
        <fullName evidence="2">Uncharacterized protein</fullName>
    </submittedName>
</protein>
<reference evidence="2" key="1">
    <citation type="submission" date="2015-09" db="EMBL/GenBank/DDBJ databases">
        <title>De novo assembly of Pectinophora gossypiella (Pink Bollworm) gut transcriptome.</title>
        <authorList>
            <person name="Tassone E.E."/>
        </authorList>
    </citation>
    <scope>NUCLEOTIDE SEQUENCE</scope>
</reference>
<sequence length="148" mass="16753">FTKMDAKIIFVFTLYFLTNNISQINSAPVKNDECECINETEANTEKLWEFLKEVDTKMEEYPVMPGILSPIVPCSNCIEYNRKKRKTQPEKDSDGPIDVPESASEKPEDEIPEDADYGFPDGEEDISCPEGTLRRGKWCVPIPSVLLG</sequence>
<dbReference type="EMBL" id="GDQN01001073">
    <property type="protein sequence ID" value="JAT89981.1"/>
    <property type="molecule type" value="Transcribed_RNA"/>
</dbReference>
<feature type="compositionally biased region" description="Acidic residues" evidence="1">
    <location>
        <begin position="107"/>
        <end position="127"/>
    </location>
</feature>
<accession>A0A1E1WT47</accession>
<evidence type="ECO:0000313" key="2">
    <source>
        <dbReference type="EMBL" id="JAT89981.1"/>
    </source>
</evidence>
<feature type="non-terminal residue" evidence="2">
    <location>
        <position position="1"/>
    </location>
</feature>
<organism evidence="2">
    <name type="scientific">Pectinophora gossypiella</name>
    <name type="common">Cotton pink bollworm</name>
    <name type="synonym">Depressaria gossypiella</name>
    <dbReference type="NCBI Taxonomy" id="13191"/>
    <lineage>
        <taxon>Eukaryota</taxon>
        <taxon>Metazoa</taxon>
        <taxon>Ecdysozoa</taxon>
        <taxon>Arthropoda</taxon>
        <taxon>Hexapoda</taxon>
        <taxon>Insecta</taxon>
        <taxon>Pterygota</taxon>
        <taxon>Neoptera</taxon>
        <taxon>Endopterygota</taxon>
        <taxon>Lepidoptera</taxon>
        <taxon>Glossata</taxon>
        <taxon>Ditrysia</taxon>
        <taxon>Gelechioidea</taxon>
        <taxon>Gelechiidae</taxon>
        <taxon>Apatetrinae</taxon>
        <taxon>Pectinophora</taxon>
    </lineage>
</organism>
<feature type="region of interest" description="Disordered" evidence="1">
    <location>
        <begin position="83"/>
        <end position="129"/>
    </location>
</feature>
<gene>
    <name evidence="2" type="ORF">g.19773</name>
</gene>
<dbReference type="AlphaFoldDB" id="A0A1E1WT47"/>
<name>A0A1E1WT47_PECGO</name>